<feature type="transmembrane region" description="Helical" evidence="7">
    <location>
        <begin position="182"/>
        <end position="203"/>
    </location>
</feature>
<keyword evidence="5 7" id="KW-1133">Transmembrane helix</keyword>
<gene>
    <name evidence="10" type="ORF">BHF71_01070</name>
</gene>
<reference evidence="10 11" key="1">
    <citation type="submission" date="2016-09" db="EMBL/GenBank/DDBJ databases">
        <title>Draft genome sequence for the type strain of Vulcanibacillus modesticaldus BR, a strictly anaerobic, moderately thermophilic, and nitrate-reducing bacterium from deep sea-hydrothermal vents of the Mid-Atlantic Ridge.</title>
        <authorList>
            <person name="Abin C.A."/>
            <person name="Hollibaugh J.T."/>
        </authorList>
    </citation>
    <scope>NUCLEOTIDE SEQUENCE [LARGE SCALE GENOMIC DNA]</scope>
    <source>
        <strain evidence="10 11">BR</strain>
    </source>
</reference>
<dbReference type="InterPro" id="IPR050445">
    <property type="entry name" value="Bact_polysacc_biosynth/exp"/>
</dbReference>
<organism evidence="10 11">
    <name type="scientific">Vulcanibacillus modesticaldus</name>
    <dbReference type="NCBI Taxonomy" id="337097"/>
    <lineage>
        <taxon>Bacteria</taxon>
        <taxon>Bacillati</taxon>
        <taxon>Bacillota</taxon>
        <taxon>Bacilli</taxon>
        <taxon>Bacillales</taxon>
        <taxon>Bacillaceae</taxon>
        <taxon>Vulcanibacillus</taxon>
    </lineage>
</organism>
<evidence type="ECO:0000313" key="10">
    <source>
        <dbReference type="EMBL" id="OEF99797.1"/>
    </source>
</evidence>
<keyword evidence="4 7" id="KW-0812">Transmembrane</keyword>
<dbReference type="GO" id="GO:0004713">
    <property type="term" value="F:protein tyrosine kinase activity"/>
    <property type="evidence" value="ECO:0007669"/>
    <property type="project" value="TreeGrafter"/>
</dbReference>
<dbReference type="PANTHER" id="PTHR32309">
    <property type="entry name" value="TYROSINE-PROTEIN KINASE"/>
    <property type="match status" value="1"/>
</dbReference>
<evidence type="ECO:0000259" key="8">
    <source>
        <dbReference type="Pfam" id="PF02706"/>
    </source>
</evidence>
<sequence>MEEIRRNEDVEIDLRELLQIIKKRLGMILVIVLVATLVSGIISFFFLTPIYQASTELLVNKSDQDMNSIYSYSDIQTNLKLIETYNVIIKSPRIIDLVIANYNLDLTAQELINKISVNTVKNSQVMSITVTDPDYTKAVMLANAIADTFEKEIVNIMKVDNVQILTKAKAVQNPAPIKPKPMLNIMIALVLSLMLGIGLTFLLEYLDNSIRSEADIERLLGYPVLGSISTFEISKEKHKIVRQVNGTLQKRGEVREI</sequence>
<name>A0A1D2YVX9_9BACI</name>
<evidence type="ECO:0000259" key="9">
    <source>
        <dbReference type="Pfam" id="PF13807"/>
    </source>
</evidence>
<dbReference type="Pfam" id="PF02706">
    <property type="entry name" value="Wzz"/>
    <property type="match status" value="1"/>
</dbReference>
<comment type="caution">
    <text evidence="10">The sequence shown here is derived from an EMBL/GenBank/DDBJ whole genome shotgun (WGS) entry which is preliminary data.</text>
</comment>
<evidence type="ECO:0000256" key="2">
    <source>
        <dbReference type="ARBA" id="ARBA00006683"/>
    </source>
</evidence>
<dbReference type="Pfam" id="PF13807">
    <property type="entry name" value="GNVR"/>
    <property type="match status" value="1"/>
</dbReference>
<evidence type="ECO:0000313" key="11">
    <source>
        <dbReference type="Proteomes" id="UP000243739"/>
    </source>
</evidence>
<evidence type="ECO:0000256" key="3">
    <source>
        <dbReference type="ARBA" id="ARBA00022475"/>
    </source>
</evidence>
<dbReference type="STRING" id="337097.BHF71_01070"/>
<proteinExistence type="inferred from homology"/>
<accession>A0A1D2YVX9</accession>
<feature type="domain" description="Polysaccharide chain length determinant N-terminal" evidence="8">
    <location>
        <begin position="11"/>
        <end position="101"/>
    </location>
</feature>
<comment type="subcellular location">
    <subcellularLocation>
        <location evidence="1">Cell membrane</location>
        <topology evidence="1">Multi-pass membrane protein</topology>
    </subcellularLocation>
</comment>
<keyword evidence="6 7" id="KW-0472">Membrane</keyword>
<comment type="similarity">
    <text evidence="2">Belongs to the CpsC/CapA family.</text>
</comment>
<feature type="transmembrane region" description="Helical" evidence="7">
    <location>
        <begin position="25"/>
        <end position="47"/>
    </location>
</feature>
<protein>
    <submittedName>
        <fullName evidence="10">Capsular biosynthesis protein</fullName>
    </submittedName>
</protein>
<evidence type="ECO:0000256" key="5">
    <source>
        <dbReference type="ARBA" id="ARBA00022989"/>
    </source>
</evidence>
<dbReference type="InterPro" id="IPR003856">
    <property type="entry name" value="LPS_length_determ_N"/>
</dbReference>
<dbReference type="GO" id="GO:0005886">
    <property type="term" value="C:plasma membrane"/>
    <property type="evidence" value="ECO:0007669"/>
    <property type="project" value="UniProtKB-SubCell"/>
</dbReference>
<feature type="domain" description="Tyrosine-protein kinase G-rich" evidence="9">
    <location>
        <begin position="150"/>
        <end position="202"/>
    </location>
</feature>
<dbReference type="EMBL" id="MIJF01000013">
    <property type="protein sequence ID" value="OEF99797.1"/>
    <property type="molecule type" value="Genomic_DNA"/>
</dbReference>
<evidence type="ECO:0000256" key="4">
    <source>
        <dbReference type="ARBA" id="ARBA00022692"/>
    </source>
</evidence>
<dbReference type="RefSeq" id="WP_069656284.1">
    <property type="nucleotide sequence ID" value="NZ_MIJF01000013.1"/>
</dbReference>
<keyword evidence="11" id="KW-1185">Reference proteome</keyword>
<keyword evidence="3" id="KW-1003">Cell membrane</keyword>
<evidence type="ECO:0000256" key="7">
    <source>
        <dbReference type="SAM" id="Phobius"/>
    </source>
</evidence>
<evidence type="ECO:0000256" key="6">
    <source>
        <dbReference type="ARBA" id="ARBA00023136"/>
    </source>
</evidence>
<dbReference type="PANTHER" id="PTHR32309:SF13">
    <property type="entry name" value="FERRIC ENTEROBACTIN TRANSPORT PROTEIN FEPE"/>
    <property type="match status" value="1"/>
</dbReference>
<evidence type="ECO:0000256" key="1">
    <source>
        <dbReference type="ARBA" id="ARBA00004651"/>
    </source>
</evidence>
<dbReference type="Proteomes" id="UP000243739">
    <property type="component" value="Unassembled WGS sequence"/>
</dbReference>
<dbReference type="InterPro" id="IPR032807">
    <property type="entry name" value="GNVR"/>
</dbReference>
<dbReference type="AlphaFoldDB" id="A0A1D2YVX9"/>
<dbReference type="OrthoDB" id="2360475at2"/>